<dbReference type="STRING" id="477974.Daud_0793"/>
<dbReference type="Proteomes" id="UP000008544">
    <property type="component" value="Chromosome"/>
</dbReference>
<evidence type="ECO:0000313" key="2">
    <source>
        <dbReference type="Proteomes" id="UP000008544"/>
    </source>
</evidence>
<dbReference type="HOGENOM" id="CLU_1401385_0_0_9"/>
<dbReference type="KEGG" id="dau:Daud_0793"/>
<gene>
    <name evidence="1" type="ordered locus">Daud_0793</name>
</gene>
<protein>
    <recommendedName>
        <fullName evidence="3">GIY-YIG domain-containing protein</fullName>
    </recommendedName>
</protein>
<accession>B1I2U3</accession>
<dbReference type="eggNOG" id="ENOG5030A9B">
    <property type="taxonomic scope" value="Bacteria"/>
</dbReference>
<proteinExistence type="predicted"/>
<name>B1I2U3_DESAP</name>
<reference evidence="1 2" key="2">
    <citation type="journal article" date="2008" name="Science">
        <title>Environmental genomics reveals a single-species ecosystem deep within Earth.</title>
        <authorList>
            <person name="Chivian D."/>
            <person name="Brodie E.L."/>
            <person name="Alm E.J."/>
            <person name="Culley D.E."/>
            <person name="Dehal P.S."/>
            <person name="Desantis T.Z."/>
            <person name="Gihring T.M."/>
            <person name="Lapidus A."/>
            <person name="Lin L.H."/>
            <person name="Lowry S.R."/>
            <person name="Moser D.P."/>
            <person name="Richardson P.M."/>
            <person name="Southam G."/>
            <person name="Wanger G."/>
            <person name="Pratt L.M."/>
            <person name="Andersen G.L."/>
            <person name="Hazen T.C."/>
            <person name="Brockman F.J."/>
            <person name="Arkin A.P."/>
            <person name="Onstott T.C."/>
        </authorList>
    </citation>
    <scope>NUCLEOTIDE SEQUENCE [LARGE SCALE GENOMIC DNA]</scope>
    <source>
        <strain evidence="1 2">MP104C</strain>
    </source>
</reference>
<keyword evidence="2" id="KW-1185">Reference proteome</keyword>
<dbReference type="AlphaFoldDB" id="B1I2U3"/>
<reference evidence="2" key="1">
    <citation type="submission" date="2007-10" db="EMBL/GenBank/DDBJ databases">
        <title>Complete sequence of chromosome of Desulforudis audaxviator MP104C.</title>
        <authorList>
            <person name="Copeland A."/>
            <person name="Lucas S."/>
            <person name="Lapidus A."/>
            <person name="Barry K."/>
            <person name="Glavina del Rio T."/>
            <person name="Dalin E."/>
            <person name="Tice H."/>
            <person name="Bruce D."/>
            <person name="Pitluck S."/>
            <person name="Lowry S.R."/>
            <person name="Larimer F."/>
            <person name="Land M.L."/>
            <person name="Hauser L."/>
            <person name="Kyrpides N."/>
            <person name="Ivanova N.N."/>
            <person name="Richardson P."/>
        </authorList>
    </citation>
    <scope>NUCLEOTIDE SEQUENCE [LARGE SCALE GENOMIC DNA]</scope>
    <source>
        <strain evidence="2">MP104C</strain>
    </source>
</reference>
<organism evidence="1 2">
    <name type="scientific">Desulforudis audaxviator (strain MP104C)</name>
    <dbReference type="NCBI Taxonomy" id="477974"/>
    <lineage>
        <taxon>Bacteria</taxon>
        <taxon>Bacillati</taxon>
        <taxon>Bacillota</taxon>
        <taxon>Clostridia</taxon>
        <taxon>Thermoanaerobacterales</taxon>
        <taxon>Candidatus Desulforudaceae</taxon>
        <taxon>Candidatus Desulforudis</taxon>
    </lineage>
</organism>
<evidence type="ECO:0000313" key="1">
    <source>
        <dbReference type="EMBL" id="ACA59312.1"/>
    </source>
</evidence>
<evidence type="ECO:0008006" key="3">
    <source>
        <dbReference type="Google" id="ProtNLM"/>
    </source>
</evidence>
<sequence length="168" mass="19529">MRSIPNIPGVYLQTFEYQGGYLIYAAGITRRSVSTRFKDHTRKYMNGEYNVLDIDAAQQGVRKEVWHGWWYRRANRKEFEERKSIIVEAVRKQLAGFRIFVADVGTQPRILERIEASVMRHLYQQPSPVCDIPDKGMYLVPRWDSENPIVVKSNCVAVLHGLPAFLEI</sequence>
<dbReference type="EMBL" id="CP000860">
    <property type="protein sequence ID" value="ACA59312.1"/>
    <property type="molecule type" value="Genomic_DNA"/>
</dbReference>